<reference evidence="2" key="1">
    <citation type="submission" date="2016-10" db="EMBL/GenBank/DDBJ databases">
        <authorList>
            <person name="Varghese N."/>
            <person name="Submissions S."/>
        </authorList>
    </citation>
    <scope>NUCLEOTIDE SEQUENCE [LARGE SCALE GENOMIC DNA]</scope>
    <source>
        <strain evidence="2">DSM 27839</strain>
    </source>
</reference>
<evidence type="ECO:0000313" key="1">
    <source>
        <dbReference type="EMBL" id="SDX46251.1"/>
    </source>
</evidence>
<gene>
    <name evidence="1" type="ORF">SAMN05444358_10639</name>
</gene>
<dbReference type="RefSeq" id="WP_074737641.1">
    <property type="nucleotide sequence ID" value="NZ_FNNP01000006.1"/>
</dbReference>
<name>A0A1H3BWS7_9RHOB</name>
<dbReference type="SUPFAM" id="SSF159888">
    <property type="entry name" value="YdhG-like"/>
    <property type="match status" value="1"/>
</dbReference>
<dbReference type="EMBL" id="FNNP01000006">
    <property type="protein sequence ID" value="SDX46251.1"/>
    <property type="molecule type" value="Genomic_DNA"/>
</dbReference>
<protein>
    <submittedName>
        <fullName evidence="1">Uncharacterized protein</fullName>
    </submittedName>
</protein>
<sequence>MTPFEDKKVAAAYEALPEETRAGALTLRELIFETAASIPSAQPLEEALRWGQPAYLAPKGSTIRLGAHKTARFALFVHCQSRLMGEFTFAFPGEDQIDGNRAVLFDTPDQIDPTRHGWLIARALTYHL</sequence>
<proteinExistence type="predicted"/>
<evidence type="ECO:0000313" key="2">
    <source>
        <dbReference type="Proteomes" id="UP000183400"/>
    </source>
</evidence>
<dbReference type="Proteomes" id="UP000183400">
    <property type="component" value="Unassembled WGS sequence"/>
</dbReference>
<dbReference type="OrthoDB" id="328972at2"/>
<keyword evidence="2" id="KW-1185">Reference proteome</keyword>
<organism evidence="1 2">
    <name type="scientific">Ruegeria halocynthiae</name>
    <dbReference type="NCBI Taxonomy" id="985054"/>
    <lineage>
        <taxon>Bacteria</taxon>
        <taxon>Pseudomonadati</taxon>
        <taxon>Pseudomonadota</taxon>
        <taxon>Alphaproteobacteria</taxon>
        <taxon>Rhodobacterales</taxon>
        <taxon>Roseobacteraceae</taxon>
        <taxon>Ruegeria</taxon>
    </lineage>
</organism>
<accession>A0A1H3BWS7</accession>
<dbReference type="STRING" id="985054.SAMN05444358_10639"/>
<dbReference type="AlphaFoldDB" id="A0A1H3BWS7"/>